<dbReference type="AlphaFoldDB" id="A0A0E9UZE0"/>
<proteinExistence type="predicted"/>
<organism evidence="1">
    <name type="scientific">Anguilla anguilla</name>
    <name type="common">European freshwater eel</name>
    <name type="synonym">Muraena anguilla</name>
    <dbReference type="NCBI Taxonomy" id="7936"/>
    <lineage>
        <taxon>Eukaryota</taxon>
        <taxon>Metazoa</taxon>
        <taxon>Chordata</taxon>
        <taxon>Craniata</taxon>
        <taxon>Vertebrata</taxon>
        <taxon>Euteleostomi</taxon>
        <taxon>Actinopterygii</taxon>
        <taxon>Neopterygii</taxon>
        <taxon>Teleostei</taxon>
        <taxon>Anguilliformes</taxon>
        <taxon>Anguillidae</taxon>
        <taxon>Anguilla</taxon>
    </lineage>
</organism>
<dbReference type="EMBL" id="GBXM01038244">
    <property type="protein sequence ID" value="JAH70333.1"/>
    <property type="molecule type" value="Transcribed_RNA"/>
</dbReference>
<protein>
    <submittedName>
        <fullName evidence="1">Uncharacterized protein</fullName>
    </submittedName>
</protein>
<reference evidence="1" key="2">
    <citation type="journal article" date="2015" name="Fish Shellfish Immunol.">
        <title>Early steps in the European eel (Anguilla anguilla)-Vibrio vulnificus interaction in the gills: Role of the RtxA13 toxin.</title>
        <authorList>
            <person name="Callol A."/>
            <person name="Pajuelo D."/>
            <person name="Ebbesson L."/>
            <person name="Teles M."/>
            <person name="MacKenzie S."/>
            <person name="Amaro C."/>
        </authorList>
    </citation>
    <scope>NUCLEOTIDE SEQUENCE</scope>
</reference>
<reference evidence="1" key="1">
    <citation type="submission" date="2014-11" db="EMBL/GenBank/DDBJ databases">
        <authorList>
            <person name="Amaro Gonzalez C."/>
        </authorList>
    </citation>
    <scope>NUCLEOTIDE SEQUENCE</scope>
</reference>
<evidence type="ECO:0000313" key="1">
    <source>
        <dbReference type="EMBL" id="JAH70333.1"/>
    </source>
</evidence>
<sequence length="75" mass="7951">MSQWPILSMFMVMVSPDMGKEAQDVLGTVVQLETVTVPGGGLNVVLVSDAGHVPGHYLAIAKPQNLPAVIYVAVY</sequence>
<accession>A0A0E9UZE0</accession>
<name>A0A0E9UZE0_ANGAN</name>